<keyword evidence="2" id="KW-1185">Reference proteome</keyword>
<organism evidence="1 2">
    <name type="scientific">Brachionus plicatilis</name>
    <name type="common">Marine rotifer</name>
    <name type="synonym">Brachionus muelleri</name>
    <dbReference type="NCBI Taxonomy" id="10195"/>
    <lineage>
        <taxon>Eukaryota</taxon>
        <taxon>Metazoa</taxon>
        <taxon>Spiralia</taxon>
        <taxon>Gnathifera</taxon>
        <taxon>Rotifera</taxon>
        <taxon>Eurotatoria</taxon>
        <taxon>Monogononta</taxon>
        <taxon>Pseudotrocha</taxon>
        <taxon>Ploima</taxon>
        <taxon>Brachionidae</taxon>
        <taxon>Brachionus</taxon>
    </lineage>
</organism>
<evidence type="ECO:0000313" key="1">
    <source>
        <dbReference type="EMBL" id="RNA00700.1"/>
    </source>
</evidence>
<name>A0A3M7PNV2_BRAPC</name>
<protein>
    <submittedName>
        <fullName evidence="1">Uncharacterized protein</fullName>
    </submittedName>
</protein>
<comment type="caution">
    <text evidence="1">The sequence shown here is derived from an EMBL/GenBank/DDBJ whole genome shotgun (WGS) entry which is preliminary data.</text>
</comment>
<sequence>MLYKINSKLCWIEKPIFTISFSFSVSKILLRKSQSLTLTWPHPTWLTSLSIVIPILLSLRNKLLETNNESLFSTTFKKYLHYYTDSYLNKQKKEYINIAKAHIRKLVEYFPLELKNKLNVNELWVYLTNILSKLFNMLAKLFSIPIFHPSKLYFSTHLLLKNIPIF</sequence>
<reference evidence="1 2" key="1">
    <citation type="journal article" date="2018" name="Sci. Rep.">
        <title>Genomic signatures of local adaptation to the degree of environmental predictability in rotifers.</title>
        <authorList>
            <person name="Franch-Gras L."/>
            <person name="Hahn C."/>
            <person name="Garcia-Roger E.M."/>
            <person name="Carmona M.J."/>
            <person name="Serra M."/>
            <person name="Gomez A."/>
        </authorList>
    </citation>
    <scope>NUCLEOTIDE SEQUENCE [LARGE SCALE GENOMIC DNA]</scope>
    <source>
        <strain evidence="1">HYR1</strain>
    </source>
</reference>
<evidence type="ECO:0000313" key="2">
    <source>
        <dbReference type="Proteomes" id="UP000276133"/>
    </source>
</evidence>
<gene>
    <name evidence="1" type="ORF">BpHYR1_006317</name>
</gene>
<dbReference type="Proteomes" id="UP000276133">
    <property type="component" value="Unassembled WGS sequence"/>
</dbReference>
<accession>A0A3M7PNV2</accession>
<dbReference type="AlphaFoldDB" id="A0A3M7PNV2"/>
<proteinExistence type="predicted"/>
<dbReference type="EMBL" id="REGN01009632">
    <property type="protein sequence ID" value="RNA00700.1"/>
    <property type="molecule type" value="Genomic_DNA"/>
</dbReference>